<feature type="domain" description="Metallo-beta-lactamase" evidence="2">
    <location>
        <begin position="22"/>
        <end position="107"/>
    </location>
</feature>
<protein>
    <recommendedName>
        <fullName evidence="1">Cleavage and polyadenylation specificity factor subunit 2</fullName>
    </recommendedName>
    <alternativeName>
        <fullName evidence="1">Cleavage and polyadenylation specificity factor 100 kDa subunit</fullName>
    </alternativeName>
</protein>
<dbReference type="SUPFAM" id="SSF56281">
    <property type="entry name" value="Metallo-hydrolase/oxidoreductase"/>
    <property type="match status" value="1"/>
</dbReference>
<name>A0ABQ7H190_DUNSA</name>
<evidence type="ECO:0000256" key="1">
    <source>
        <dbReference type="RuleBase" id="RU365006"/>
    </source>
</evidence>
<keyword evidence="1" id="KW-0694">RNA-binding</keyword>
<reference evidence="3" key="1">
    <citation type="submission" date="2017-08" db="EMBL/GenBank/DDBJ databases">
        <authorList>
            <person name="Polle J.E."/>
            <person name="Barry K."/>
            <person name="Cushman J."/>
            <person name="Schmutz J."/>
            <person name="Tran D."/>
            <person name="Hathwaick L.T."/>
            <person name="Yim W.C."/>
            <person name="Jenkins J."/>
            <person name="Mckie-Krisberg Z.M."/>
            <person name="Prochnik S."/>
            <person name="Lindquist E."/>
            <person name="Dockter R.B."/>
            <person name="Adam C."/>
            <person name="Molina H."/>
            <person name="Bunkerborg J."/>
            <person name="Jin E."/>
            <person name="Buchheim M."/>
            <person name="Magnuson J."/>
        </authorList>
    </citation>
    <scope>NUCLEOTIDE SEQUENCE</scope>
    <source>
        <strain evidence="3">CCAP 19/18</strain>
    </source>
</reference>
<dbReference type="PANTHER" id="PTHR45922:SF1">
    <property type="entry name" value="CLEAVAGE AND POLYADENYLATION SPECIFICITY FACTOR SUBUNIT 2"/>
    <property type="match status" value="1"/>
</dbReference>
<keyword evidence="4" id="KW-1185">Reference proteome</keyword>
<organism evidence="3 4">
    <name type="scientific">Dunaliella salina</name>
    <name type="common">Green alga</name>
    <name type="synonym">Protococcus salinus</name>
    <dbReference type="NCBI Taxonomy" id="3046"/>
    <lineage>
        <taxon>Eukaryota</taxon>
        <taxon>Viridiplantae</taxon>
        <taxon>Chlorophyta</taxon>
        <taxon>core chlorophytes</taxon>
        <taxon>Chlorophyceae</taxon>
        <taxon>CS clade</taxon>
        <taxon>Chlamydomonadales</taxon>
        <taxon>Dunaliellaceae</taxon>
        <taxon>Dunaliella</taxon>
    </lineage>
</organism>
<keyword evidence="1" id="KW-0539">Nucleus</keyword>
<comment type="subcellular location">
    <subcellularLocation>
        <location evidence="1">Nucleus</location>
    </subcellularLocation>
</comment>
<evidence type="ECO:0000313" key="3">
    <source>
        <dbReference type="EMBL" id="KAF5840626.1"/>
    </source>
</evidence>
<dbReference type="InterPro" id="IPR001279">
    <property type="entry name" value="Metallo-B-lactamas"/>
</dbReference>
<evidence type="ECO:0000259" key="2">
    <source>
        <dbReference type="Pfam" id="PF16661"/>
    </source>
</evidence>
<gene>
    <name evidence="3" type="ORF">DUNSADRAFT_16141</name>
</gene>
<comment type="similarity">
    <text evidence="1">Belongs to the metallo-beta-lactamase superfamily. RNA-metabolizing metallo-beta-lactamase-like family. CPSF2/YSH1 subfamily.</text>
</comment>
<dbReference type="Pfam" id="PF16661">
    <property type="entry name" value="Lactamase_B_6"/>
    <property type="match status" value="1"/>
</dbReference>
<dbReference type="Proteomes" id="UP000815325">
    <property type="component" value="Unassembled WGS sequence"/>
</dbReference>
<dbReference type="Gene3D" id="3.60.15.10">
    <property type="entry name" value="Ribonuclease Z/Hydroxyacylglutathione hydrolase-like"/>
    <property type="match status" value="1"/>
</dbReference>
<dbReference type="PANTHER" id="PTHR45922">
    <property type="entry name" value="CLEAVAGE AND POLYADENYLATION SPECIFICITY FACTOR SUBUNIT 2"/>
    <property type="match status" value="1"/>
</dbReference>
<accession>A0ABQ7H190</accession>
<proteinExistence type="inferred from homology"/>
<dbReference type="InterPro" id="IPR036866">
    <property type="entry name" value="RibonucZ/Hydroxyglut_hydro"/>
</dbReference>
<comment type="caution">
    <text evidence="3">The sequence shown here is derived from an EMBL/GenBank/DDBJ whole genome shotgun (WGS) entry which is preliminary data.</text>
</comment>
<keyword evidence="1" id="KW-0507">mRNA processing</keyword>
<sequence>MGCAIKFTPLLDLGPEQPVCGLLEIDNVTLLMNCGWSEQFDEQLLEPVISKLPHVDAVVLTHPDVYHVGALPYLIGRHGLTARIFSTVPVRRMGQLAMQELLLDKRAKKVLRQLQQ</sequence>
<dbReference type="InterPro" id="IPR027075">
    <property type="entry name" value="CPSF2"/>
</dbReference>
<dbReference type="EMBL" id="MU069508">
    <property type="protein sequence ID" value="KAF5840626.1"/>
    <property type="molecule type" value="Genomic_DNA"/>
</dbReference>
<evidence type="ECO:0000313" key="4">
    <source>
        <dbReference type="Proteomes" id="UP000815325"/>
    </source>
</evidence>